<evidence type="ECO:0000256" key="1">
    <source>
        <dbReference type="ARBA" id="ARBA00022598"/>
    </source>
</evidence>
<evidence type="ECO:0000313" key="6">
    <source>
        <dbReference type="Proteomes" id="UP000269499"/>
    </source>
</evidence>
<dbReference type="GO" id="GO:0005524">
    <property type="term" value="F:ATP binding"/>
    <property type="evidence" value="ECO:0007669"/>
    <property type="project" value="UniProtKB-KW"/>
</dbReference>
<sequence>MKYLFEPRSVAVIGASRNRKAWGHVILKNIINYGFEGKVYPVNPKADNLLGLKCYPDIRNVPGDVDVAIIAVPAKIVPRVMKACVEKGVKVAVVITAGFSEIGSEGRELEKEVVRIA</sequence>
<keyword evidence="1" id="KW-0436">Ligase</keyword>
<feature type="non-terminal residue" evidence="5">
    <location>
        <position position="117"/>
    </location>
</feature>
<dbReference type="Proteomes" id="UP000269499">
    <property type="component" value="Unassembled WGS sequence"/>
</dbReference>
<accession>A0A497F1N1</accession>
<evidence type="ECO:0000256" key="2">
    <source>
        <dbReference type="ARBA" id="ARBA00022741"/>
    </source>
</evidence>
<evidence type="ECO:0000313" key="5">
    <source>
        <dbReference type="EMBL" id="RLE53367.1"/>
    </source>
</evidence>
<gene>
    <name evidence="5" type="ORF">DRJ26_03465</name>
</gene>
<dbReference type="InterPro" id="IPR051538">
    <property type="entry name" value="Acyl-CoA_Synth/Transferase"/>
</dbReference>
<name>A0A497F1N1_9CREN</name>
<dbReference type="SMART" id="SM00881">
    <property type="entry name" value="CoA_binding"/>
    <property type="match status" value="1"/>
</dbReference>
<keyword evidence="3" id="KW-0067">ATP-binding</keyword>
<proteinExistence type="predicted"/>
<dbReference type="PANTHER" id="PTHR43334:SF2">
    <property type="entry name" value="ACETATE--COA LIGASE [ADP-FORMING]"/>
    <property type="match status" value="1"/>
</dbReference>
<keyword evidence="2" id="KW-0547">Nucleotide-binding</keyword>
<dbReference type="EMBL" id="QMRA01000070">
    <property type="protein sequence ID" value="RLE53367.1"/>
    <property type="molecule type" value="Genomic_DNA"/>
</dbReference>
<dbReference type="PANTHER" id="PTHR43334">
    <property type="entry name" value="ACETATE--COA LIGASE [ADP-FORMING]"/>
    <property type="match status" value="1"/>
</dbReference>
<reference evidence="5 6" key="1">
    <citation type="submission" date="2018-06" db="EMBL/GenBank/DDBJ databases">
        <title>Extensive metabolic versatility and redundancy in microbially diverse, dynamic hydrothermal sediments.</title>
        <authorList>
            <person name="Dombrowski N."/>
            <person name="Teske A."/>
            <person name="Baker B.J."/>
        </authorList>
    </citation>
    <scope>NUCLEOTIDE SEQUENCE [LARGE SCALE GENOMIC DNA]</scope>
    <source>
        <strain evidence="5">B20_G2</strain>
    </source>
</reference>
<dbReference type="InterPro" id="IPR036291">
    <property type="entry name" value="NAD(P)-bd_dom_sf"/>
</dbReference>
<evidence type="ECO:0000256" key="3">
    <source>
        <dbReference type="ARBA" id="ARBA00022840"/>
    </source>
</evidence>
<dbReference type="InterPro" id="IPR003781">
    <property type="entry name" value="CoA-bd"/>
</dbReference>
<evidence type="ECO:0000259" key="4">
    <source>
        <dbReference type="SMART" id="SM00881"/>
    </source>
</evidence>
<dbReference type="AlphaFoldDB" id="A0A497F1N1"/>
<comment type="caution">
    <text evidence="5">The sequence shown here is derived from an EMBL/GenBank/DDBJ whole genome shotgun (WGS) entry which is preliminary data.</text>
</comment>
<dbReference type="GO" id="GO:0016874">
    <property type="term" value="F:ligase activity"/>
    <property type="evidence" value="ECO:0007669"/>
    <property type="project" value="UniProtKB-KW"/>
</dbReference>
<protein>
    <recommendedName>
        <fullName evidence="4">CoA-binding domain-containing protein</fullName>
    </recommendedName>
</protein>
<dbReference type="Gene3D" id="3.40.50.720">
    <property type="entry name" value="NAD(P)-binding Rossmann-like Domain"/>
    <property type="match status" value="1"/>
</dbReference>
<dbReference type="Pfam" id="PF13380">
    <property type="entry name" value="CoA_binding_2"/>
    <property type="match status" value="1"/>
</dbReference>
<dbReference type="SUPFAM" id="SSF51735">
    <property type="entry name" value="NAD(P)-binding Rossmann-fold domains"/>
    <property type="match status" value="1"/>
</dbReference>
<feature type="domain" description="CoA-binding" evidence="4">
    <location>
        <begin position="4"/>
        <end position="99"/>
    </location>
</feature>
<organism evidence="5 6">
    <name type="scientific">Thermoproteota archaeon</name>
    <dbReference type="NCBI Taxonomy" id="2056631"/>
    <lineage>
        <taxon>Archaea</taxon>
        <taxon>Thermoproteota</taxon>
    </lineage>
</organism>